<organism evidence="6 7">
    <name type="scientific">Plasticicumulans lactativorans</name>
    <dbReference type="NCBI Taxonomy" id="1133106"/>
    <lineage>
        <taxon>Bacteria</taxon>
        <taxon>Pseudomonadati</taxon>
        <taxon>Pseudomonadota</taxon>
        <taxon>Gammaproteobacteria</taxon>
        <taxon>Candidatus Competibacteraceae</taxon>
        <taxon>Plasticicumulans</taxon>
    </lineage>
</organism>
<dbReference type="InterPro" id="IPR008927">
    <property type="entry name" value="6-PGluconate_DH-like_C_sf"/>
</dbReference>
<dbReference type="PRINTS" id="PR00084">
    <property type="entry name" value="MTLDHDRGNASE"/>
</dbReference>
<dbReference type="PANTHER" id="PTHR43362:SF1">
    <property type="entry name" value="MANNITOL DEHYDROGENASE 2-RELATED"/>
    <property type="match status" value="1"/>
</dbReference>
<dbReference type="Proteomes" id="UP000295765">
    <property type="component" value="Unassembled WGS sequence"/>
</dbReference>
<evidence type="ECO:0000259" key="5">
    <source>
        <dbReference type="Pfam" id="PF08125"/>
    </source>
</evidence>
<keyword evidence="1" id="KW-0560">Oxidoreductase</keyword>
<reference evidence="6 7" key="1">
    <citation type="submission" date="2019-03" db="EMBL/GenBank/DDBJ databases">
        <title>Genomic Encyclopedia of Type Strains, Phase IV (KMG-IV): sequencing the most valuable type-strain genomes for metagenomic binning, comparative biology and taxonomic classification.</title>
        <authorList>
            <person name="Goeker M."/>
        </authorList>
    </citation>
    <scope>NUCLEOTIDE SEQUENCE [LARGE SCALE GENOMIC DNA]</scope>
    <source>
        <strain evidence="6 7">DSM 25287</strain>
    </source>
</reference>
<protein>
    <submittedName>
        <fullName evidence="6">Mannitol 2-dehydrogenase</fullName>
    </submittedName>
</protein>
<dbReference type="AlphaFoldDB" id="A0A4R2L5J1"/>
<feature type="domain" description="Mannitol dehydrogenase C-terminal" evidence="5">
    <location>
        <begin position="295"/>
        <end position="484"/>
    </location>
</feature>
<dbReference type="FunFam" id="3.40.50.720:FF:000129">
    <property type="entry name" value="D-mannonate oxidoreductase"/>
    <property type="match status" value="1"/>
</dbReference>
<dbReference type="OrthoDB" id="271711at2"/>
<dbReference type="InterPro" id="IPR036291">
    <property type="entry name" value="NAD(P)-bd_dom_sf"/>
</dbReference>
<evidence type="ECO:0000313" key="6">
    <source>
        <dbReference type="EMBL" id="TCO81980.1"/>
    </source>
</evidence>
<evidence type="ECO:0000256" key="2">
    <source>
        <dbReference type="ARBA" id="ARBA00023027"/>
    </source>
</evidence>
<sequence>MSQFNAGGTLPLTPENLPALAAAVTVPTYDRSRLRPGIVHIGVGAFHRAHEALYLDKLLALGEAQDYAICGVGLLPGDTAMRDALVPQAGLYTLVERSSGTDDARVVGAMIEYLHAPSEPETVLERMADATCRIVSLTVTEGGYCFNQGTGAFDPAHPDVVHDLAHPLAPVGLYGFLAEALRRRRARGLAPFTVLSCDNIEHNGTVARTMLLAFLERQDPDLGTWVAANGAFPNCMVDRITPATTDADRALVADTFGITDAWPVVCEPFTQWVIEDDFPQGRPAFERAGALFTADVKPYEKMKLRLLNAAHIGIGYLGNLAGYTYVHEVMADPLFERFIRAFMEEVTPLVGQVPGIDLAAYKATLVERFSNTAVRDTTARLCQHGSARLPKFVIPSAVELSARGGDSRYTALVLAGYLRYLQGDGEGGEALPLVDPLGERLRALARSGGADPRTLLEGCPEVFGLELPRAGAFVEQLTAALRALYADGASATLRRQLGA</sequence>
<dbReference type="EMBL" id="SLWY01000006">
    <property type="protein sequence ID" value="TCO81980.1"/>
    <property type="molecule type" value="Genomic_DNA"/>
</dbReference>
<proteinExistence type="inferred from homology"/>
<evidence type="ECO:0000313" key="7">
    <source>
        <dbReference type="Proteomes" id="UP000295765"/>
    </source>
</evidence>
<dbReference type="InterPro" id="IPR013328">
    <property type="entry name" value="6PGD_dom2"/>
</dbReference>
<dbReference type="Pfam" id="PF08125">
    <property type="entry name" value="Mannitol_dh_C"/>
    <property type="match status" value="1"/>
</dbReference>
<evidence type="ECO:0000259" key="4">
    <source>
        <dbReference type="Pfam" id="PF01232"/>
    </source>
</evidence>
<comment type="similarity">
    <text evidence="3">Belongs to the mannitol dehydrogenase family. UxuB subfamily.</text>
</comment>
<comment type="caution">
    <text evidence="6">The sequence shown here is derived from an EMBL/GenBank/DDBJ whole genome shotgun (WGS) entry which is preliminary data.</text>
</comment>
<dbReference type="SUPFAM" id="SSF51735">
    <property type="entry name" value="NAD(P)-binding Rossmann-fold domains"/>
    <property type="match status" value="1"/>
</dbReference>
<accession>A0A4R2L5J1</accession>
<dbReference type="GO" id="GO:0016616">
    <property type="term" value="F:oxidoreductase activity, acting on the CH-OH group of donors, NAD or NADP as acceptor"/>
    <property type="evidence" value="ECO:0007669"/>
    <property type="project" value="TreeGrafter"/>
</dbReference>
<keyword evidence="2" id="KW-0520">NAD</keyword>
<dbReference type="SUPFAM" id="SSF48179">
    <property type="entry name" value="6-phosphogluconate dehydrogenase C-terminal domain-like"/>
    <property type="match status" value="1"/>
</dbReference>
<dbReference type="InterPro" id="IPR013131">
    <property type="entry name" value="Mannitol_DH_N"/>
</dbReference>
<dbReference type="InterPro" id="IPR050988">
    <property type="entry name" value="Mannitol_DH/Oxidoreductase"/>
</dbReference>
<gene>
    <name evidence="6" type="ORF">EV699_10675</name>
</gene>
<evidence type="ECO:0000256" key="3">
    <source>
        <dbReference type="ARBA" id="ARBA00061451"/>
    </source>
</evidence>
<dbReference type="InterPro" id="IPR013118">
    <property type="entry name" value="Mannitol_DH_C"/>
</dbReference>
<dbReference type="Pfam" id="PF01232">
    <property type="entry name" value="Mannitol_dh"/>
    <property type="match status" value="1"/>
</dbReference>
<keyword evidence="7" id="KW-1185">Reference proteome</keyword>
<name>A0A4R2L5J1_9GAMM</name>
<dbReference type="PANTHER" id="PTHR43362">
    <property type="entry name" value="MANNITOL DEHYDROGENASE DSF1-RELATED"/>
    <property type="match status" value="1"/>
</dbReference>
<feature type="domain" description="Mannitol dehydrogenase N-terminal" evidence="4">
    <location>
        <begin position="37"/>
        <end position="286"/>
    </location>
</feature>
<dbReference type="Gene3D" id="3.40.50.720">
    <property type="entry name" value="NAD(P)-binding Rossmann-like Domain"/>
    <property type="match status" value="1"/>
</dbReference>
<dbReference type="InterPro" id="IPR000669">
    <property type="entry name" value="Mannitol_DH"/>
</dbReference>
<evidence type="ECO:0000256" key="1">
    <source>
        <dbReference type="ARBA" id="ARBA00023002"/>
    </source>
</evidence>
<dbReference type="RefSeq" id="WP_132540136.1">
    <property type="nucleotide sequence ID" value="NZ_SLWY01000006.1"/>
</dbReference>
<dbReference type="Gene3D" id="1.10.1040.10">
    <property type="entry name" value="N-(1-d-carboxylethyl)-l-norvaline Dehydrogenase, domain 2"/>
    <property type="match status" value="1"/>
</dbReference>